<protein>
    <submittedName>
        <fullName evidence="2">Uncharacterized protein</fullName>
    </submittedName>
</protein>
<dbReference type="AlphaFoldDB" id="A0A9P6NAH1"/>
<keyword evidence="3" id="KW-1185">Reference proteome</keyword>
<organism evidence="2 3">
    <name type="scientific">Cronartium quercuum f. sp. fusiforme G11</name>
    <dbReference type="NCBI Taxonomy" id="708437"/>
    <lineage>
        <taxon>Eukaryota</taxon>
        <taxon>Fungi</taxon>
        <taxon>Dikarya</taxon>
        <taxon>Basidiomycota</taxon>
        <taxon>Pucciniomycotina</taxon>
        <taxon>Pucciniomycetes</taxon>
        <taxon>Pucciniales</taxon>
        <taxon>Coleosporiaceae</taxon>
        <taxon>Cronartium</taxon>
    </lineage>
</organism>
<dbReference type="EMBL" id="MU167343">
    <property type="protein sequence ID" value="KAG0142604.1"/>
    <property type="molecule type" value="Genomic_DNA"/>
</dbReference>
<evidence type="ECO:0000256" key="1">
    <source>
        <dbReference type="SAM" id="MobiDB-lite"/>
    </source>
</evidence>
<accession>A0A9P6NAH1</accession>
<comment type="caution">
    <text evidence="2">The sequence shown here is derived from an EMBL/GenBank/DDBJ whole genome shotgun (WGS) entry which is preliminary data.</text>
</comment>
<evidence type="ECO:0000313" key="2">
    <source>
        <dbReference type="EMBL" id="KAG0142604.1"/>
    </source>
</evidence>
<gene>
    <name evidence="2" type="ORF">CROQUDRAFT_662313</name>
</gene>
<reference evidence="2" key="1">
    <citation type="submission" date="2013-11" db="EMBL/GenBank/DDBJ databases">
        <title>Genome sequence of the fusiform rust pathogen reveals effectors for host alternation and coevolution with pine.</title>
        <authorList>
            <consortium name="DOE Joint Genome Institute"/>
            <person name="Smith K."/>
            <person name="Pendleton A."/>
            <person name="Kubisiak T."/>
            <person name="Anderson C."/>
            <person name="Salamov A."/>
            <person name="Aerts A."/>
            <person name="Riley R."/>
            <person name="Clum A."/>
            <person name="Lindquist E."/>
            <person name="Ence D."/>
            <person name="Campbell M."/>
            <person name="Kronenberg Z."/>
            <person name="Feau N."/>
            <person name="Dhillon B."/>
            <person name="Hamelin R."/>
            <person name="Burleigh J."/>
            <person name="Smith J."/>
            <person name="Yandell M."/>
            <person name="Nelson C."/>
            <person name="Grigoriev I."/>
            <person name="Davis J."/>
        </authorList>
    </citation>
    <scope>NUCLEOTIDE SEQUENCE</scope>
    <source>
        <strain evidence="2">G11</strain>
    </source>
</reference>
<dbReference type="Proteomes" id="UP000886653">
    <property type="component" value="Unassembled WGS sequence"/>
</dbReference>
<evidence type="ECO:0000313" key="3">
    <source>
        <dbReference type="Proteomes" id="UP000886653"/>
    </source>
</evidence>
<feature type="region of interest" description="Disordered" evidence="1">
    <location>
        <begin position="59"/>
        <end position="83"/>
    </location>
</feature>
<proteinExistence type="predicted"/>
<name>A0A9P6NAH1_9BASI</name>
<sequence>MFMGYSSSCATLSVFLISSLRFICLVLSRTSATEQVLSFLLLSRTACCLALILRQQPSSNSNPLVQRPRTQQRKESMEELVGDPDIQYLLTSGDARA</sequence>